<evidence type="ECO:0000313" key="4">
    <source>
        <dbReference type="EMBL" id="RVT84975.1"/>
    </source>
</evidence>
<dbReference type="InterPro" id="IPR049492">
    <property type="entry name" value="BD-FAE-like_dom"/>
</dbReference>
<proteinExistence type="predicted"/>
<name>A0A3S2VEJ5_9BURK</name>
<dbReference type="PANTHER" id="PTHR48081:SF33">
    <property type="entry name" value="KYNURENINE FORMAMIDASE"/>
    <property type="match status" value="1"/>
</dbReference>
<dbReference type="GO" id="GO:0016787">
    <property type="term" value="F:hydrolase activity"/>
    <property type="evidence" value="ECO:0007669"/>
    <property type="project" value="UniProtKB-KW"/>
</dbReference>
<gene>
    <name evidence="4" type="ORF">EOD73_12720</name>
</gene>
<dbReference type="Gene3D" id="3.40.50.1820">
    <property type="entry name" value="alpha/beta hydrolase"/>
    <property type="match status" value="1"/>
</dbReference>
<dbReference type="InterPro" id="IPR050300">
    <property type="entry name" value="GDXG_lipolytic_enzyme"/>
</dbReference>
<dbReference type="SUPFAM" id="SSF53474">
    <property type="entry name" value="alpha/beta-Hydrolases"/>
    <property type="match status" value="1"/>
</dbReference>
<evidence type="ECO:0000259" key="3">
    <source>
        <dbReference type="Pfam" id="PF20434"/>
    </source>
</evidence>
<dbReference type="RefSeq" id="WP_127683378.1">
    <property type="nucleotide sequence ID" value="NZ_SACM01000003.1"/>
</dbReference>
<feature type="domain" description="BD-FAE-like" evidence="3">
    <location>
        <begin position="55"/>
        <end position="258"/>
    </location>
</feature>
<keyword evidence="2" id="KW-0732">Signal</keyword>
<feature type="signal peptide" evidence="2">
    <location>
        <begin position="1"/>
        <end position="20"/>
    </location>
</feature>
<protein>
    <submittedName>
        <fullName evidence="4">Alpha/beta hydrolase</fullName>
    </submittedName>
</protein>
<keyword evidence="1 4" id="KW-0378">Hydrolase</keyword>
<evidence type="ECO:0000313" key="5">
    <source>
        <dbReference type="Proteomes" id="UP000288587"/>
    </source>
</evidence>
<accession>A0A3S2VEJ5</accession>
<evidence type="ECO:0000256" key="1">
    <source>
        <dbReference type="ARBA" id="ARBA00022801"/>
    </source>
</evidence>
<dbReference type="OrthoDB" id="255603at2"/>
<reference evidence="4 5" key="1">
    <citation type="submission" date="2019-01" db="EMBL/GenBank/DDBJ databases">
        <authorList>
            <person name="Chen W.-M."/>
        </authorList>
    </citation>
    <scope>NUCLEOTIDE SEQUENCE [LARGE SCALE GENOMIC DNA]</scope>
    <source>
        <strain evidence="4 5">CCP-18</strain>
    </source>
</reference>
<dbReference type="Pfam" id="PF20434">
    <property type="entry name" value="BD-FAE"/>
    <property type="match status" value="1"/>
</dbReference>
<sequence>MRQLATALLLLASALLPAQAQFIGFRQVLDRPERPQPQARVAYGALPPQQAELWLPPASAGPGPHPVVLMVHGGCWRADLPGPELLAWQAEALRQRGVAVYSVTYRRLGAAGAPEGEANGGYPATFQDLAQAADHLRTLAAQHPLDLQRVTATGHSAGGHLALWLAARKNLPASSPLHRAQPLPIHAVVPVAGVGDLAWGAPFVGGACGADTIPRLVNAAQRGTAAWADTSPAALLPLGVPVWMVSGLYDPIVAPAHARRYQRLAVDKADTPVRLLTLDEAGHFELIAPWTDAGRAVVQRLAEIAKAPASP</sequence>
<comment type="caution">
    <text evidence="4">The sequence shown here is derived from an EMBL/GenBank/DDBJ whole genome shotgun (WGS) entry which is preliminary data.</text>
</comment>
<dbReference type="InterPro" id="IPR029058">
    <property type="entry name" value="AB_hydrolase_fold"/>
</dbReference>
<dbReference type="PANTHER" id="PTHR48081">
    <property type="entry name" value="AB HYDROLASE SUPERFAMILY PROTEIN C4A8.06C"/>
    <property type="match status" value="1"/>
</dbReference>
<dbReference type="Proteomes" id="UP000288587">
    <property type="component" value="Unassembled WGS sequence"/>
</dbReference>
<dbReference type="AlphaFoldDB" id="A0A3S2VEJ5"/>
<keyword evidence="5" id="KW-1185">Reference proteome</keyword>
<dbReference type="EMBL" id="SACM01000003">
    <property type="protein sequence ID" value="RVT84975.1"/>
    <property type="molecule type" value="Genomic_DNA"/>
</dbReference>
<feature type="chain" id="PRO_5018662723" evidence="2">
    <location>
        <begin position="21"/>
        <end position="311"/>
    </location>
</feature>
<evidence type="ECO:0000256" key="2">
    <source>
        <dbReference type="SAM" id="SignalP"/>
    </source>
</evidence>
<organism evidence="4 5">
    <name type="scientific">Inhella crocodyli</name>
    <dbReference type="NCBI Taxonomy" id="2499851"/>
    <lineage>
        <taxon>Bacteria</taxon>
        <taxon>Pseudomonadati</taxon>
        <taxon>Pseudomonadota</taxon>
        <taxon>Betaproteobacteria</taxon>
        <taxon>Burkholderiales</taxon>
        <taxon>Sphaerotilaceae</taxon>
        <taxon>Inhella</taxon>
    </lineage>
</organism>